<dbReference type="SMART" id="SM00052">
    <property type="entry name" value="EAL"/>
    <property type="match status" value="1"/>
</dbReference>
<dbReference type="KEGG" id="bgoe:IFJ75_03605"/>
<organism evidence="2 3">
    <name type="scientific">Brevundimonas goettingensis</name>
    <dbReference type="NCBI Taxonomy" id="2774190"/>
    <lineage>
        <taxon>Bacteria</taxon>
        <taxon>Pseudomonadati</taxon>
        <taxon>Pseudomonadota</taxon>
        <taxon>Alphaproteobacteria</taxon>
        <taxon>Caulobacterales</taxon>
        <taxon>Caulobacteraceae</taxon>
        <taxon>Brevundimonas</taxon>
    </lineage>
</organism>
<dbReference type="InterPro" id="IPR050706">
    <property type="entry name" value="Cyclic-di-GMP_PDE-like"/>
</dbReference>
<gene>
    <name evidence="2" type="ORF">IFJ75_03605</name>
</gene>
<dbReference type="GO" id="GO:0071111">
    <property type="term" value="F:cyclic-guanylate-specific phosphodiesterase activity"/>
    <property type="evidence" value="ECO:0007669"/>
    <property type="project" value="InterPro"/>
</dbReference>
<name>A0A975C3Y0_9CAUL</name>
<dbReference type="AlphaFoldDB" id="A0A975C3Y0"/>
<dbReference type="InterPro" id="IPR035919">
    <property type="entry name" value="EAL_sf"/>
</dbReference>
<dbReference type="InterPro" id="IPR001633">
    <property type="entry name" value="EAL_dom"/>
</dbReference>
<sequence>MEIRKRLLGFAFASADLLVELSPDGLVAMALGMGPAVGMGPEVFQGRPFADRLAPGGGKILARAMEVLKPGARTSAVPLLLACGDGKVRRATFRAFMLPDLAPNISCSINYEGPVFSSVPDEVPPVLDSAGFLDTAKGLLSDPDSGPFSVSFIDIGGLSALGSDALRATARVEATLQSASLDGATAARLTPERYALLRDRDDKRDLVGEVREAVRSEGLELSVTGATSNLPNCPPVNALRALRFTVEGCLADGGLNNPDAAFNSAMARTMQEAESFRALVKARAFHLHYQPIVDLKTGAVHHFEALSRFNADASPVNTIRMAEELALIESFDLAVAEKALQRLRKPGSGLLKIAINVSGASLASDAYVEALLKMTAAAPDERRRLIVEITESAALADIAAANRRLGALRDAGIKLCIDDFGAGAASLEYIHGLSVDTVKIDGKFIQGLDRDPKARTVVSHLVELCGSLSLTTIAEFVETESTAEILRGLGVDYAQGWLYGKAEAEPRTILQTSSAPVRRKGAVASWG</sequence>
<dbReference type="Pfam" id="PF00563">
    <property type="entry name" value="EAL"/>
    <property type="match status" value="1"/>
</dbReference>
<dbReference type="SUPFAM" id="SSF141868">
    <property type="entry name" value="EAL domain-like"/>
    <property type="match status" value="1"/>
</dbReference>
<evidence type="ECO:0000313" key="2">
    <source>
        <dbReference type="EMBL" id="QTC92014.1"/>
    </source>
</evidence>
<dbReference type="PROSITE" id="PS50883">
    <property type="entry name" value="EAL"/>
    <property type="match status" value="1"/>
</dbReference>
<proteinExistence type="predicted"/>
<dbReference type="RefSeq" id="WP_207871331.1">
    <property type="nucleotide sequence ID" value="NZ_CP062222.1"/>
</dbReference>
<feature type="domain" description="EAL" evidence="1">
    <location>
        <begin position="268"/>
        <end position="516"/>
    </location>
</feature>
<dbReference type="PANTHER" id="PTHR33121:SF70">
    <property type="entry name" value="SIGNALING PROTEIN YKOW"/>
    <property type="match status" value="1"/>
</dbReference>
<reference evidence="2" key="1">
    <citation type="submission" date="2020-09" db="EMBL/GenBank/DDBJ databases">
        <title>Brevundimonas sp. LVF2 isolated from a puddle in Goettingen, Germany.</title>
        <authorList>
            <person name="Friedrich I."/>
            <person name="Klassen A."/>
            <person name="Hannes N."/>
            <person name="Schneider D."/>
            <person name="Hertel R."/>
            <person name="Daniel R."/>
        </authorList>
    </citation>
    <scope>NUCLEOTIDE SEQUENCE</scope>
    <source>
        <strain evidence="2">LVF2</strain>
    </source>
</reference>
<dbReference type="EMBL" id="CP062222">
    <property type="protein sequence ID" value="QTC92014.1"/>
    <property type="molecule type" value="Genomic_DNA"/>
</dbReference>
<protein>
    <submittedName>
        <fullName evidence="2">EAL domain-containing protein</fullName>
    </submittedName>
</protein>
<dbReference type="CDD" id="cd01948">
    <property type="entry name" value="EAL"/>
    <property type="match status" value="1"/>
</dbReference>
<keyword evidence="3" id="KW-1185">Reference proteome</keyword>
<accession>A0A975C3Y0</accession>
<dbReference type="Proteomes" id="UP000663918">
    <property type="component" value="Chromosome"/>
</dbReference>
<dbReference type="PANTHER" id="PTHR33121">
    <property type="entry name" value="CYCLIC DI-GMP PHOSPHODIESTERASE PDEF"/>
    <property type="match status" value="1"/>
</dbReference>
<dbReference type="Gene3D" id="3.20.20.450">
    <property type="entry name" value="EAL domain"/>
    <property type="match status" value="1"/>
</dbReference>
<evidence type="ECO:0000259" key="1">
    <source>
        <dbReference type="PROSITE" id="PS50883"/>
    </source>
</evidence>
<evidence type="ECO:0000313" key="3">
    <source>
        <dbReference type="Proteomes" id="UP000663918"/>
    </source>
</evidence>